<reference evidence="1" key="1">
    <citation type="journal article" date="2014" name="Nat. Commun.">
        <title>The tobacco genome sequence and its comparison with those of tomato and potato.</title>
        <authorList>
            <person name="Sierro N."/>
            <person name="Battey J.N."/>
            <person name="Ouadi S."/>
            <person name="Bakaher N."/>
            <person name="Bovet L."/>
            <person name="Willig A."/>
            <person name="Goepfert S."/>
            <person name="Peitsch M.C."/>
            <person name="Ivanov N.V."/>
        </authorList>
    </citation>
    <scope>NUCLEOTIDE SEQUENCE [LARGE SCALE GENOMIC DNA]</scope>
</reference>
<protein>
    <submittedName>
        <fullName evidence="2">Splicing factor U2af large subunit B-like</fullName>
    </submittedName>
</protein>
<keyword evidence="1" id="KW-1185">Reference proteome</keyword>
<accession>A0AC58T3N2</accession>
<name>A0AC58T3N2_TOBAC</name>
<dbReference type="Proteomes" id="UP000790787">
    <property type="component" value="Chromosome 17"/>
</dbReference>
<dbReference type="RefSeq" id="XP_075091843.1">
    <property type="nucleotide sequence ID" value="XM_075235742.1"/>
</dbReference>
<reference evidence="2" key="2">
    <citation type="submission" date="2025-08" db="UniProtKB">
        <authorList>
            <consortium name="RefSeq"/>
        </authorList>
    </citation>
    <scope>IDENTIFICATION</scope>
    <source>
        <tissue evidence="2">Leaf</tissue>
    </source>
</reference>
<gene>
    <name evidence="2" type="primary">LOC142171992</name>
</gene>
<organism evidence="1 2">
    <name type="scientific">Nicotiana tabacum</name>
    <name type="common">Common tobacco</name>
    <dbReference type="NCBI Taxonomy" id="4097"/>
    <lineage>
        <taxon>Eukaryota</taxon>
        <taxon>Viridiplantae</taxon>
        <taxon>Streptophyta</taxon>
        <taxon>Embryophyta</taxon>
        <taxon>Tracheophyta</taxon>
        <taxon>Spermatophyta</taxon>
        <taxon>Magnoliopsida</taxon>
        <taxon>eudicotyledons</taxon>
        <taxon>Gunneridae</taxon>
        <taxon>Pentapetalae</taxon>
        <taxon>asterids</taxon>
        <taxon>lamiids</taxon>
        <taxon>Solanales</taxon>
        <taxon>Solanaceae</taxon>
        <taxon>Nicotianoideae</taxon>
        <taxon>Nicotianeae</taxon>
        <taxon>Nicotiana</taxon>
    </lineage>
</organism>
<evidence type="ECO:0000313" key="2">
    <source>
        <dbReference type="RefSeq" id="XP_075091843.1"/>
    </source>
</evidence>
<sequence length="132" mass="14251">MEPPATAMLPGTTAAAGQVPGTNLPIPGMFPNMLPLASGQFGVLPVMPIQAMTHKATRHARRVYVGGLPANANEQGMLLSISINYEKKFVFVEMRTVEEASNAMALDGIIFEVVYPFGRKQGVENYSFRAIP</sequence>
<evidence type="ECO:0000313" key="1">
    <source>
        <dbReference type="Proteomes" id="UP000790787"/>
    </source>
</evidence>
<proteinExistence type="predicted"/>